<evidence type="ECO:0000313" key="2">
    <source>
        <dbReference type="RefSeq" id="XP_073765210.1"/>
    </source>
</evidence>
<accession>A0AC58G639</accession>
<sequence>MQRVKDKHKAIMRNKYDRLYEGIKLQETETLLNRIYTQLYIIDGESGGVNEEHEVLQMEKTARTKHSQHTPIYCNDIFKEEKEQIKTVLTKGIAGIGKTVSVQKFILDWAEGKANQDVDFMFVLPFRELNLIRDHQYSLHTLLLDFHPELEDLEPKIYEECKVVFIFDGLDESRITLMFSDAQKVCDVTETSSVAVLMSKLMKGELLPSALIWITSRPAAANQIPSKYIKRLTEIQGFTEPQKEEYFRKRISEQHQASRIISHIRRARSLHIMCHIPVFCWISSTVLQKLLEEDLSAEIPQTLTEMYIHFLLIQINMRNQKYEERDPEKLLQSNREVIVKLAEVAFRQLMKGNVMFYEEDLIESGVDAAHTSIYSGICTEIFKEESVIQQRKVYSFIHLSVQEFLAAFYVFYYFISNTTEPFLDSLHNLHKRAVEKTIESENGRLDLFLRFLLGVSLESNQSLFQDLLTHTEKSSESIRRSTQYIKEKIRDGHGLSTERSINLFLCLQEVKDQTLSREIQEFVKSDKQSEKKLSPAHCSTIAYMLQMSEEVLDELELHKYNTSDEGRRRLIPAVSNCTRALLAGCNLSAQDCEIVSSVLQSSNCVLRELDLSNNDLQDSGVKLLSDGLKSPNCQLEILRLSGCMVTEEGCGFLSSALSSNPSHLRELDLSYNHPRQSGVQLLQHTLEKLNVDNGGALRITPGLNKYAVDLTLDPNTANTNIILSEDNRKATYTEEPQPYPDHPERFVGGERVLCQEKLTGRCYWEVKWSGWGHAAVTYRGIRRKGGSYCRFGYNDKSWSLDYSDDRFTVWHNKKRIDIPALSPQSNRVGVYVDVPSGSLSFYSISDTHTLTHLHTYNTTFTEPLYAGFRVYESELSLKKDRDFNMSLSVGTEEEGSVCKMRSASAGSDNVSVKSDQSMGYHPNLSDETLTSDFSIKRRKRPRLKSPEPSSVSVKSSRSMDQPHTFSDGPMTSDPHFDQEIIEPVFQTQALETGDLQRIKDQYKTSMKKKYERLFEGNKLQETGTHLNRIYTQLYIIEGESEGVNEEHEVLQMEKTARTKHSQHTPIYCNDIFKEEKEQIKTVLTKGIAGIGKTVSVQKFILDWAEGKANQDVDFMFVLPFRELNLIRDHQYSLHTLLLDFHPELEDLEPKIYEECKVVFIFDGLDESRITLMFSDAQKVCDVTETSSVAVLMSKLMKGELLPSALIWITSRPAAANQIPSKYIKRLTEIQGFTEPQKEEYFRKRISEQHQASRIISHIRRARSLHIMCHIPVFCWISSTVLQKLLEEDLSAEIPQTLTEMYIHFLLIQINMRNQKYEERDPEKLLQSNREVIVKLAEVAFRQLMKGNVMFYEEDLIESGVDVSDASVYSGICTEIFKEESVIQQRKVYSFIHLSVQEFLAAFYVFYYHSSINKEACFDALESLYNRVINKTIESENGRLDLFLRFLLGVSLESNQRLFQDLLTHTEKSSVSIRRSTQYIKEKIRDGHGLSTERSINLFLCLLEVKDQTLSREIQEFVKSGKQSEKKLSPAHCSTIAYMLQMSEEVLVELELQKYNTSDEGRRRLIPAVSNCTRALLAGCNLSAQDCEIVSSVLQSSNCVLRELDLSNNDLQDSGVKLLSDGLKSPNCQLEILRLSGCMVTEEGCGFLSSALSSNPSHLRELDLSYNHPGQSGVQLLQHTLEDPHYTLQKLNLDHKETFRITPGMRKYACDLTLDPNTAHTQLILSEGNRKVIRVNDHQPYPDHPDRFADIPQILCRETLTGRCYWEAEWETWTRIAMAYRGISRKVGSDCCFGYNEKSWSLFCTANGFHVWHNNKSIDISAPSSAKRVGVYVDVPAGSLSFYSVSDTHTLTHLHTFNTTFTEDLYAGFMVFDSSVSLCQREQMKLYNRKD</sequence>
<organism evidence="1 2">
    <name type="scientific">Danio rerio</name>
    <name type="common">Zebrafish</name>
    <name type="synonym">Brachydanio rerio</name>
    <dbReference type="NCBI Taxonomy" id="7955"/>
    <lineage>
        <taxon>Eukaryota</taxon>
        <taxon>Metazoa</taxon>
        <taxon>Chordata</taxon>
        <taxon>Craniata</taxon>
        <taxon>Vertebrata</taxon>
        <taxon>Euteleostomi</taxon>
        <taxon>Actinopterygii</taxon>
        <taxon>Neopterygii</taxon>
        <taxon>Teleostei</taxon>
        <taxon>Ostariophysi</taxon>
        <taxon>Cypriniformes</taxon>
        <taxon>Danionidae</taxon>
        <taxon>Danioninae</taxon>
        <taxon>Danio</taxon>
    </lineage>
</organism>
<keyword evidence="1" id="KW-1185">Reference proteome</keyword>
<gene>
    <name evidence="2" type="primary">si:dkey-222h21.6</name>
</gene>
<dbReference type="RefSeq" id="XP_073765210.1">
    <property type="nucleotide sequence ID" value="XM_073909109.1"/>
</dbReference>
<reference evidence="2" key="1">
    <citation type="submission" date="2025-08" db="UniProtKB">
        <authorList>
            <consortium name="RefSeq"/>
        </authorList>
    </citation>
    <scope>IDENTIFICATION</scope>
    <source>
        <strain evidence="2">Tuebingen</strain>
        <tissue evidence="2">Fibroblasts and whole tissue</tissue>
    </source>
</reference>
<name>A0AC58G639_DANRE</name>
<dbReference type="Proteomes" id="UP000000437">
    <property type="component" value="Chromosome 1"/>
</dbReference>
<evidence type="ECO:0000313" key="1">
    <source>
        <dbReference type="Proteomes" id="UP000000437"/>
    </source>
</evidence>
<protein>
    <submittedName>
        <fullName evidence="2">Uncharacterized protein si:dkey-222h21.6</fullName>
    </submittedName>
</protein>
<proteinExistence type="predicted"/>